<dbReference type="PANTHER" id="PTHR30213:SF1">
    <property type="entry name" value="INNER MEMBRANE PROTEIN YHJD"/>
    <property type="match status" value="1"/>
</dbReference>
<feature type="region of interest" description="Disordered" evidence="6">
    <location>
        <begin position="375"/>
        <end position="394"/>
    </location>
</feature>
<reference evidence="8 9" key="1">
    <citation type="submission" date="2018-08" db="EMBL/GenBank/DDBJ databases">
        <title>Sequencing the genomes of 1000 actinobacteria strains.</title>
        <authorList>
            <person name="Klenk H.-P."/>
        </authorList>
    </citation>
    <scope>NUCLEOTIDE SEQUENCE [LARGE SCALE GENOMIC DNA]</scope>
    <source>
        <strain evidence="8 9">DSM 22891</strain>
    </source>
</reference>
<evidence type="ECO:0000256" key="1">
    <source>
        <dbReference type="ARBA" id="ARBA00004651"/>
    </source>
</evidence>
<dbReference type="NCBIfam" id="TIGR00765">
    <property type="entry name" value="yihY_not_rbn"/>
    <property type="match status" value="1"/>
</dbReference>
<feature type="transmembrane region" description="Helical" evidence="7">
    <location>
        <begin position="158"/>
        <end position="182"/>
    </location>
</feature>
<sequence>MAGYRQGVRLRDIKDRAEALFRRIRRRSLFVDHLVRALVRYDAVKGSQLAASVTYFAFLSFFPLVAVTFAGVGYVVTYVPGADEAVTSALRSILPGLIGGGPDQIDVHRIAQRRTGVGLVGLVVLLYSGLGWVSALRDALQAVFELPAKERNVVVAKLVDVAALVVLGIVLLVTVTVGTLVTAFTDTLVHLLGLTGLGGARWALYVAAVVVGVAVNTLLFFAIYQLLPYHGVSPRVVWEGALLAGVGFEVLKQLAGLIVGRVLDNPLYGAFAILIALLVWINYTARLVVLGAALVATDTRWRAQVQEAAPDEAALGRGASVRAAPPRPAVGQADRACRRRGALAPTLGGLSGGLVLGWLLARRWCRRERHRRRGLQRSSGHRLRERFTEDEVPG</sequence>
<evidence type="ECO:0000256" key="3">
    <source>
        <dbReference type="ARBA" id="ARBA00022692"/>
    </source>
</evidence>
<dbReference type="Pfam" id="PF03631">
    <property type="entry name" value="Virul_fac_BrkB"/>
    <property type="match status" value="1"/>
</dbReference>
<keyword evidence="5 7" id="KW-0472">Membrane</keyword>
<dbReference type="AlphaFoldDB" id="A0A3D9V7I5"/>
<keyword evidence="2" id="KW-1003">Cell membrane</keyword>
<proteinExistence type="predicted"/>
<evidence type="ECO:0000313" key="8">
    <source>
        <dbReference type="EMBL" id="REF37429.1"/>
    </source>
</evidence>
<feature type="compositionally biased region" description="Basic residues" evidence="6">
    <location>
        <begin position="375"/>
        <end position="384"/>
    </location>
</feature>
<accession>A0A3D9V7I5</accession>
<dbReference type="GO" id="GO:0005886">
    <property type="term" value="C:plasma membrane"/>
    <property type="evidence" value="ECO:0007669"/>
    <property type="project" value="UniProtKB-SubCell"/>
</dbReference>
<feature type="compositionally biased region" description="Basic and acidic residues" evidence="6">
    <location>
        <begin position="385"/>
        <end position="394"/>
    </location>
</feature>
<evidence type="ECO:0000256" key="7">
    <source>
        <dbReference type="SAM" id="Phobius"/>
    </source>
</evidence>
<dbReference type="EMBL" id="QTUC01000001">
    <property type="protein sequence ID" value="REF37429.1"/>
    <property type="molecule type" value="Genomic_DNA"/>
</dbReference>
<feature type="transmembrane region" description="Helical" evidence="7">
    <location>
        <begin position="202"/>
        <end position="224"/>
    </location>
</feature>
<evidence type="ECO:0000313" key="9">
    <source>
        <dbReference type="Proteomes" id="UP000256485"/>
    </source>
</evidence>
<feature type="transmembrane region" description="Helical" evidence="7">
    <location>
        <begin position="55"/>
        <end position="76"/>
    </location>
</feature>
<comment type="subcellular location">
    <subcellularLocation>
        <location evidence="1">Cell membrane</location>
        <topology evidence="1">Multi-pass membrane protein</topology>
    </subcellularLocation>
</comment>
<evidence type="ECO:0000256" key="6">
    <source>
        <dbReference type="SAM" id="MobiDB-lite"/>
    </source>
</evidence>
<dbReference type="InterPro" id="IPR017039">
    <property type="entry name" value="Virul_fac_BrkB"/>
</dbReference>
<evidence type="ECO:0000256" key="2">
    <source>
        <dbReference type="ARBA" id="ARBA00022475"/>
    </source>
</evidence>
<feature type="transmembrane region" description="Helical" evidence="7">
    <location>
        <begin position="116"/>
        <end position="137"/>
    </location>
</feature>
<name>A0A3D9V7I5_THECX</name>
<feature type="transmembrane region" description="Helical" evidence="7">
    <location>
        <begin position="342"/>
        <end position="361"/>
    </location>
</feature>
<keyword evidence="9" id="KW-1185">Reference proteome</keyword>
<dbReference type="Proteomes" id="UP000256485">
    <property type="component" value="Unassembled WGS sequence"/>
</dbReference>
<keyword evidence="3 7" id="KW-0812">Transmembrane</keyword>
<evidence type="ECO:0000256" key="4">
    <source>
        <dbReference type="ARBA" id="ARBA00022989"/>
    </source>
</evidence>
<gene>
    <name evidence="8" type="ORF">DFJ64_2873</name>
</gene>
<dbReference type="PANTHER" id="PTHR30213">
    <property type="entry name" value="INNER MEMBRANE PROTEIN YHJD"/>
    <property type="match status" value="1"/>
</dbReference>
<dbReference type="OrthoDB" id="4127374at2"/>
<evidence type="ECO:0000256" key="5">
    <source>
        <dbReference type="ARBA" id="ARBA00023136"/>
    </source>
</evidence>
<feature type="transmembrane region" description="Helical" evidence="7">
    <location>
        <begin position="267"/>
        <end position="296"/>
    </location>
</feature>
<comment type="caution">
    <text evidence="8">The sequence shown here is derived from an EMBL/GenBank/DDBJ whole genome shotgun (WGS) entry which is preliminary data.</text>
</comment>
<feature type="transmembrane region" description="Helical" evidence="7">
    <location>
        <begin position="236"/>
        <end position="255"/>
    </location>
</feature>
<protein>
    <submittedName>
        <fullName evidence="8">Membrane protein</fullName>
    </submittedName>
</protein>
<keyword evidence="4 7" id="KW-1133">Transmembrane helix</keyword>
<organism evidence="8 9">
    <name type="scientific">Thermasporomyces composti</name>
    <dbReference type="NCBI Taxonomy" id="696763"/>
    <lineage>
        <taxon>Bacteria</taxon>
        <taxon>Bacillati</taxon>
        <taxon>Actinomycetota</taxon>
        <taxon>Actinomycetes</taxon>
        <taxon>Propionibacteriales</taxon>
        <taxon>Nocardioidaceae</taxon>
        <taxon>Thermasporomyces</taxon>
    </lineage>
</organism>